<dbReference type="RefSeq" id="WP_023569575.1">
    <property type="nucleotide sequence ID" value="NZ_AVBI01000001.1"/>
</dbReference>
<keyword evidence="3" id="KW-1185">Reference proteome</keyword>
<dbReference type="AlphaFoldDB" id="V6S6N1"/>
<keyword evidence="1" id="KW-0732">Signal</keyword>
<feature type="chain" id="PRO_5030178847" description="DUF4397 domain-containing protein" evidence="1">
    <location>
        <begin position="19"/>
        <end position="248"/>
    </location>
</feature>
<gene>
    <name evidence="2" type="ORF">IP98_01123</name>
</gene>
<organism evidence="2 3">
    <name type="scientific">Flavobacterium cauense R2A-7</name>
    <dbReference type="NCBI Taxonomy" id="1341154"/>
    <lineage>
        <taxon>Bacteria</taxon>
        <taxon>Pseudomonadati</taxon>
        <taxon>Bacteroidota</taxon>
        <taxon>Flavobacteriia</taxon>
        <taxon>Flavobacteriales</taxon>
        <taxon>Flavobacteriaceae</taxon>
        <taxon>Flavobacterium</taxon>
    </lineage>
</organism>
<evidence type="ECO:0000313" key="3">
    <source>
        <dbReference type="Proteomes" id="UP000319848"/>
    </source>
</evidence>
<comment type="caution">
    <text evidence="2">The sequence shown here is derived from an EMBL/GenBank/DDBJ whole genome shotgun (WGS) entry which is preliminary data.</text>
</comment>
<dbReference type="OrthoDB" id="1375929at2"/>
<dbReference type="EMBL" id="VLKQ01000004">
    <property type="protein sequence ID" value="TWI13142.1"/>
    <property type="molecule type" value="Genomic_DNA"/>
</dbReference>
<protein>
    <recommendedName>
        <fullName evidence="4">DUF4397 domain-containing protein</fullName>
    </recommendedName>
</protein>
<dbReference type="Proteomes" id="UP000319848">
    <property type="component" value="Unassembled WGS sequence"/>
</dbReference>
<sequence length="248" mass="27045">MRNTYLLFALLVSCFAIAQTSAVGIGTTNPQQKLHLGNGVGTLRVESLDKDNNPYNGGNLNPTGTYPLYVDSDGVLGLKLQTLYNSDGSDAIDNLTIPETNVTLVGADADGKVESTFKTYTITTTRACIIEVKYSVSFEVYEKNTLTKIRDAGARRISTYYTLDNGTRKYGQASRCYMNNNMNNPAPFLSTDVMAAVGPAYNSSTTYIQVPAGTHTLNFKAEISSNLPSLPTYVKLAVDTDSIFMRMY</sequence>
<dbReference type="STRING" id="1341154.FCR2A7T_03880"/>
<name>V6S6N1_9FLAO</name>
<accession>V6S6N1</accession>
<proteinExistence type="predicted"/>
<evidence type="ECO:0008006" key="4">
    <source>
        <dbReference type="Google" id="ProtNLM"/>
    </source>
</evidence>
<evidence type="ECO:0000256" key="1">
    <source>
        <dbReference type="SAM" id="SignalP"/>
    </source>
</evidence>
<evidence type="ECO:0000313" key="2">
    <source>
        <dbReference type="EMBL" id="TWI13142.1"/>
    </source>
</evidence>
<reference evidence="2 3" key="1">
    <citation type="journal article" date="2015" name="Stand. Genomic Sci.">
        <title>Genomic Encyclopedia of Bacterial and Archaeal Type Strains, Phase III: the genomes of soil and plant-associated and newly described type strains.</title>
        <authorList>
            <person name="Whitman W.B."/>
            <person name="Woyke T."/>
            <person name="Klenk H.P."/>
            <person name="Zhou Y."/>
            <person name="Lilburn T.G."/>
            <person name="Beck B.J."/>
            <person name="De Vos P."/>
            <person name="Vandamme P."/>
            <person name="Eisen J.A."/>
            <person name="Garrity G."/>
            <person name="Hugenholtz P."/>
            <person name="Kyrpides N.C."/>
        </authorList>
    </citation>
    <scope>NUCLEOTIDE SEQUENCE [LARGE SCALE GENOMIC DNA]</scope>
    <source>
        <strain evidence="2 3">CGMCC 1.7270</strain>
    </source>
</reference>
<feature type="signal peptide" evidence="1">
    <location>
        <begin position="1"/>
        <end position="18"/>
    </location>
</feature>